<dbReference type="Gene3D" id="1.10.10.60">
    <property type="entry name" value="Homeodomain-like"/>
    <property type="match status" value="1"/>
</dbReference>
<dbReference type="PRINTS" id="PR00032">
    <property type="entry name" value="HTHARAC"/>
</dbReference>
<evidence type="ECO:0000313" key="7">
    <source>
        <dbReference type="Proteomes" id="UP001432000"/>
    </source>
</evidence>
<dbReference type="SUPFAM" id="SSF51215">
    <property type="entry name" value="Regulatory protein AraC"/>
    <property type="match status" value="1"/>
</dbReference>
<evidence type="ECO:0000256" key="2">
    <source>
        <dbReference type="ARBA" id="ARBA00023125"/>
    </source>
</evidence>
<dbReference type="SUPFAM" id="SSF46689">
    <property type="entry name" value="Homeodomain-like"/>
    <property type="match status" value="1"/>
</dbReference>
<dbReference type="Pfam" id="PF12833">
    <property type="entry name" value="HTH_18"/>
    <property type="match status" value="1"/>
</dbReference>
<evidence type="ECO:0000313" key="6">
    <source>
        <dbReference type="EMBL" id="WXG67588.1"/>
    </source>
</evidence>
<proteinExistence type="predicted"/>
<dbReference type="SMART" id="SM00342">
    <property type="entry name" value="HTH_ARAC"/>
    <property type="match status" value="1"/>
</dbReference>
<evidence type="ECO:0000256" key="1">
    <source>
        <dbReference type="ARBA" id="ARBA00023015"/>
    </source>
</evidence>
<evidence type="ECO:0000256" key="3">
    <source>
        <dbReference type="ARBA" id="ARBA00023159"/>
    </source>
</evidence>
<organism evidence="6 7">
    <name type="scientific">Rhodococcus sovatensis</name>
    <dbReference type="NCBI Taxonomy" id="1805840"/>
    <lineage>
        <taxon>Bacteria</taxon>
        <taxon>Bacillati</taxon>
        <taxon>Actinomycetota</taxon>
        <taxon>Actinomycetes</taxon>
        <taxon>Mycobacteriales</taxon>
        <taxon>Nocardiaceae</taxon>
        <taxon>Rhodococcus</taxon>
    </lineage>
</organism>
<dbReference type="PROSITE" id="PS01124">
    <property type="entry name" value="HTH_ARAC_FAMILY_2"/>
    <property type="match status" value="1"/>
</dbReference>
<accession>A0ABZ2PI75</accession>
<dbReference type="InterPro" id="IPR020449">
    <property type="entry name" value="Tscrpt_reg_AraC-type_HTH"/>
</dbReference>
<protein>
    <submittedName>
        <fullName evidence="6">Helix-turn-helix domain-containing protein</fullName>
    </submittedName>
</protein>
<keyword evidence="4" id="KW-0804">Transcription</keyword>
<dbReference type="InterPro" id="IPR018060">
    <property type="entry name" value="HTH_AraC"/>
</dbReference>
<sequence length="318" mass="34131">MTDAVRTDSVDQADSIDFWTAAVSRTYVDLDCSVPGAESVISGHIESTDLATLGLSRVSATAQNVLRTPAGISRASADYFLVSVQTSGTGIIAQDDRTAILAPGDFALYDSTRPYSLHFDDPFAQYVLRLPGATLRTLVHDTGSLTARAVSGRQGAGKLLVSMISSIMDDVDMSAASAEAVSQSVEYILVAGLVGLTGVEKPAPYAASQRLDEIKRAMVVSLRDPDLTVARVAAALHLSLSTVHRAFAGEPYTASEWIWIQRLDGVKRSLCESQNAHTTIGALAASWGFTDPAHFSRAFRSRFGCTPREFRERSSPER</sequence>
<keyword evidence="7" id="KW-1185">Reference proteome</keyword>
<dbReference type="InterPro" id="IPR037923">
    <property type="entry name" value="HTH-like"/>
</dbReference>
<dbReference type="PANTHER" id="PTHR46796">
    <property type="entry name" value="HTH-TYPE TRANSCRIPTIONAL ACTIVATOR RHAS-RELATED"/>
    <property type="match status" value="1"/>
</dbReference>
<dbReference type="RefSeq" id="WP_338887239.1">
    <property type="nucleotide sequence ID" value="NZ_CP147846.1"/>
</dbReference>
<feature type="domain" description="HTH araC/xylS-type" evidence="5">
    <location>
        <begin position="212"/>
        <end position="313"/>
    </location>
</feature>
<dbReference type="PANTHER" id="PTHR46796:SF6">
    <property type="entry name" value="ARAC SUBFAMILY"/>
    <property type="match status" value="1"/>
</dbReference>
<dbReference type="Pfam" id="PF14525">
    <property type="entry name" value="AraC_binding_2"/>
    <property type="match status" value="1"/>
</dbReference>
<keyword evidence="3" id="KW-0010">Activator</keyword>
<keyword evidence="2" id="KW-0238">DNA-binding</keyword>
<keyword evidence="1" id="KW-0805">Transcription regulation</keyword>
<reference evidence="6 7" key="1">
    <citation type="submission" date="2024-03" db="EMBL/GenBank/DDBJ databases">
        <title>Natural products discovery in diverse microorganisms through a two-stage MS feature dereplication strategy.</title>
        <authorList>
            <person name="Zhang R."/>
        </authorList>
    </citation>
    <scope>NUCLEOTIDE SEQUENCE [LARGE SCALE GENOMIC DNA]</scope>
    <source>
        <strain evidence="6 7">18930</strain>
    </source>
</reference>
<dbReference type="PROSITE" id="PS00041">
    <property type="entry name" value="HTH_ARAC_FAMILY_1"/>
    <property type="match status" value="1"/>
</dbReference>
<dbReference type="InterPro" id="IPR009057">
    <property type="entry name" value="Homeodomain-like_sf"/>
</dbReference>
<dbReference type="InterPro" id="IPR018062">
    <property type="entry name" value="HTH_AraC-typ_CS"/>
</dbReference>
<gene>
    <name evidence="6" type="ORF">WDS16_20465</name>
</gene>
<dbReference type="Proteomes" id="UP001432000">
    <property type="component" value="Chromosome"/>
</dbReference>
<name>A0ABZ2PI75_9NOCA</name>
<evidence type="ECO:0000256" key="4">
    <source>
        <dbReference type="ARBA" id="ARBA00023163"/>
    </source>
</evidence>
<dbReference type="EMBL" id="CP147846">
    <property type="protein sequence ID" value="WXG67588.1"/>
    <property type="molecule type" value="Genomic_DNA"/>
</dbReference>
<evidence type="ECO:0000259" key="5">
    <source>
        <dbReference type="PROSITE" id="PS01124"/>
    </source>
</evidence>
<dbReference type="InterPro" id="IPR050204">
    <property type="entry name" value="AraC_XylS_family_regulators"/>
</dbReference>
<dbReference type="InterPro" id="IPR035418">
    <property type="entry name" value="AraC-bd_2"/>
</dbReference>